<evidence type="ECO:0008006" key="18">
    <source>
        <dbReference type="Google" id="ProtNLM"/>
    </source>
</evidence>
<evidence type="ECO:0000256" key="12">
    <source>
        <dbReference type="SAM" id="Phobius"/>
    </source>
</evidence>
<evidence type="ECO:0000256" key="11">
    <source>
        <dbReference type="SAM" id="MobiDB-lite"/>
    </source>
</evidence>
<feature type="transmembrane region" description="Helical" evidence="12">
    <location>
        <begin position="296"/>
        <end position="318"/>
    </location>
</feature>
<comment type="similarity">
    <text evidence="4">Belongs to the TUBGCP family.</text>
</comment>
<sequence>MGEKDSETAPIWGKTQQRESSNIHPVNIESSTQSGQPRSLNRSRGGSYAERGRGVKEFRSWFPWLIPCFVIANVAVFVITMYVNNCPKKSGDCFAGFLGRFSFQSTRENPLLGPSSLTLRTMGGLEVKKVVKGDEGWRLLSCNWLHGGVVHLLVNMLTLLFIGMRMEREFGFIRIGLLYLISGFGGSILSALFLRSNISVGASGAVFGLLGGMLSEIFINWTIYSNKVVTILTLVLIVAVNLGLGVLPGVDNFAHIGGFATGFLLGFVLLIRPHYGWINQRNAPLGKPHKYKMYQVILWTMSLLLLLGWFIVGLISLFNNVDGNKHCSWCHYLSCVPTSRWSCNREPASCTTTQLGNQLSMTCLRNGKSGSYILANPSDSRINSLCVQLCPAMLHELLLALLGFTGDLIVDEREQLKTLGLDSPLSDESTFKLAPDISFIQPSERDLIEGLIKLGFYYRELDRFANKSRNLSWIRSVTSVHPLERADELSKQSSSSGEKKPSVYRRAIANGIVEILSVYRSAVLHIEQKLLAETTPILATVTQGLNKFFVLFPPLYEVVLEIERDDIRGGQLLNVLNKRCHCGVPELRACLQRLLWHGHQVMYNQLAAWMVYGILQDPHEEFFIKRQEDGDLDHRSSQEEISEKLARTSVHETSLTDWHSGFHISLDMLPDHIPMRLGESVLFAGKAIRVLRNPSPAFQFQKDKSFQQTMRGSQRIRGFMHSDFSEKETELDADLTGEELLPQSEADKIEAMLKDLKESSEFHKRSFECTVDSVRAIAASHLWQLVVVRADLNGHLKALKDYFLLEKGDFFQCFLEESRQLMRFPPRQSTGEADLMIPFQLAATKTIGEEDKYFSRVSLRLPSFGVTVRSSQADLARSKLALTGKANLTSDTSVDGWDAIALEYSVDWPMQLFFTQEVLSKYLKVFQYLIRLKRTQMELEKSWASVMHQDHMDFAQHRKDGTKESISQQRRQGIRPMWRVREHMAFLIRNLQFYIQVDVIESQWKVLQTHIEDSQDFTELVGFHQEYLSALISQSFLDIGAVSRILDSIMKLCLQFCWNIENHESNPNTSGLENISEEFNQKSNSLYTILRSSKLAGSQRAPFLRRFLLRLNFNSFYEATTRGLLNVVRQRPALPLRKKYPYYKKIMQVLQNVLGQNLKILKKNKEQQITKMKPSKDELENPHGLDSNSKAFPVLREAKMDPPIQTEYFLSGGATTLIFMLLGAKAVISLLILSAIPGNIVVPPLSTIGFMDTGILHTNHRRLVKNLRATEPLRSNSDHLAIRGAGISSLKLLLIVQSNVAELLLNVSDNFTLSCCGERVTTLSEDLHQSICEVTTGEIKT</sequence>
<keyword evidence="17" id="KW-1185">Reference proteome</keyword>
<evidence type="ECO:0000256" key="3">
    <source>
        <dbReference type="ARBA" id="ARBA00009045"/>
    </source>
</evidence>
<accession>A0ABQ7YB48</accession>
<comment type="subcellular location">
    <subcellularLocation>
        <location evidence="2">Cytoplasm</location>
        <location evidence="2">Cytoskeleton</location>
        <location evidence="2">Microtubule organizing center</location>
    </subcellularLocation>
    <subcellularLocation>
        <location evidence="1">Membrane</location>
        <topology evidence="1">Multi-pass membrane protein</topology>
    </subcellularLocation>
</comment>
<dbReference type="Pfam" id="PF04130">
    <property type="entry name" value="GCP_C_terminal"/>
    <property type="match status" value="1"/>
</dbReference>
<keyword evidence="9 12" id="KW-0472">Membrane</keyword>
<evidence type="ECO:0000259" key="14">
    <source>
        <dbReference type="Pfam" id="PF04130"/>
    </source>
</evidence>
<dbReference type="PANTHER" id="PTHR19302:SF27">
    <property type="entry name" value="GAMMA-TUBULIN COMPLEX COMPONENT 4"/>
    <property type="match status" value="1"/>
</dbReference>
<keyword evidence="5" id="KW-0963">Cytoplasm</keyword>
<gene>
    <name evidence="16" type="ORF">HID58_082155</name>
</gene>
<name>A0ABQ7YB48_BRANA</name>
<evidence type="ECO:0000256" key="2">
    <source>
        <dbReference type="ARBA" id="ARBA00004267"/>
    </source>
</evidence>
<evidence type="ECO:0000256" key="5">
    <source>
        <dbReference type="ARBA" id="ARBA00022490"/>
    </source>
</evidence>
<dbReference type="Gene3D" id="1.20.1540.10">
    <property type="entry name" value="Rhomboid-like"/>
    <property type="match status" value="1"/>
</dbReference>
<dbReference type="Gene3D" id="1.20.120.1900">
    <property type="entry name" value="Gamma-tubulin complex, C-terminal domain"/>
    <property type="match status" value="1"/>
</dbReference>
<dbReference type="InterPro" id="IPR041470">
    <property type="entry name" value="GCP_N"/>
</dbReference>
<proteinExistence type="inferred from homology"/>
<feature type="transmembrane region" description="Helical" evidence="12">
    <location>
        <begin position="228"/>
        <end position="247"/>
    </location>
</feature>
<feature type="domain" description="Gamma tubulin complex component protein N-terminal" evidence="15">
    <location>
        <begin position="394"/>
        <end position="787"/>
    </location>
</feature>
<dbReference type="SUPFAM" id="SSF144091">
    <property type="entry name" value="Rhomboid-like"/>
    <property type="match status" value="1"/>
</dbReference>
<dbReference type="InterPro" id="IPR035952">
    <property type="entry name" value="Rhomboid-like_sf"/>
</dbReference>
<feature type="transmembrane region" description="Helical" evidence="12">
    <location>
        <begin position="175"/>
        <end position="194"/>
    </location>
</feature>
<dbReference type="InterPro" id="IPR022764">
    <property type="entry name" value="Peptidase_S54_rhomboid_dom"/>
</dbReference>
<feature type="transmembrane region" description="Helical" evidence="12">
    <location>
        <begin position="144"/>
        <end position="163"/>
    </location>
</feature>
<evidence type="ECO:0000256" key="7">
    <source>
        <dbReference type="ARBA" id="ARBA00022701"/>
    </source>
</evidence>
<dbReference type="InterPro" id="IPR042241">
    <property type="entry name" value="GCP_C_sf"/>
</dbReference>
<keyword evidence="7" id="KW-0493">Microtubule</keyword>
<feature type="transmembrane region" description="Helical" evidence="12">
    <location>
        <begin position="200"/>
        <end position="221"/>
    </location>
</feature>
<keyword evidence="8 12" id="KW-1133">Transmembrane helix</keyword>
<evidence type="ECO:0000313" key="17">
    <source>
        <dbReference type="Proteomes" id="UP000824890"/>
    </source>
</evidence>
<dbReference type="EMBL" id="JAGKQM010000018">
    <property type="protein sequence ID" value="KAH0864944.1"/>
    <property type="molecule type" value="Genomic_DNA"/>
</dbReference>
<dbReference type="Pfam" id="PF01694">
    <property type="entry name" value="Rhomboid"/>
    <property type="match status" value="1"/>
</dbReference>
<organism evidence="16 17">
    <name type="scientific">Brassica napus</name>
    <name type="common">Rape</name>
    <dbReference type="NCBI Taxonomy" id="3708"/>
    <lineage>
        <taxon>Eukaryota</taxon>
        <taxon>Viridiplantae</taxon>
        <taxon>Streptophyta</taxon>
        <taxon>Embryophyta</taxon>
        <taxon>Tracheophyta</taxon>
        <taxon>Spermatophyta</taxon>
        <taxon>Magnoliopsida</taxon>
        <taxon>eudicotyledons</taxon>
        <taxon>Gunneridae</taxon>
        <taxon>Pentapetalae</taxon>
        <taxon>rosids</taxon>
        <taxon>malvids</taxon>
        <taxon>Brassicales</taxon>
        <taxon>Brassicaceae</taxon>
        <taxon>Brassiceae</taxon>
        <taxon>Brassica</taxon>
    </lineage>
</organism>
<comment type="similarity">
    <text evidence="3">Belongs to the peptidase S54 family.</text>
</comment>
<evidence type="ECO:0000259" key="15">
    <source>
        <dbReference type="Pfam" id="PF17681"/>
    </source>
</evidence>
<evidence type="ECO:0000256" key="10">
    <source>
        <dbReference type="ARBA" id="ARBA00023212"/>
    </source>
</evidence>
<evidence type="ECO:0000256" key="6">
    <source>
        <dbReference type="ARBA" id="ARBA00022692"/>
    </source>
</evidence>
<evidence type="ECO:0000256" key="1">
    <source>
        <dbReference type="ARBA" id="ARBA00004141"/>
    </source>
</evidence>
<protein>
    <recommendedName>
        <fullName evidence="18">Gamma-tubulin complex component</fullName>
    </recommendedName>
</protein>
<feature type="domain" description="Gamma tubulin complex component C-terminal" evidence="14">
    <location>
        <begin position="792"/>
        <end position="1117"/>
    </location>
</feature>
<dbReference type="InterPro" id="IPR007259">
    <property type="entry name" value="GCP"/>
</dbReference>
<keyword evidence="6 12" id="KW-0812">Transmembrane</keyword>
<feature type="transmembrane region" description="Helical" evidence="12">
    <location>
        <begin position="253"/>
        <end position="275"/>
    </location>
</feature>
<evidence type="ECO:0000259" key="13">
    <source>
        <dbReference type="Pfam" id="PF01694"/>
    </source>
</evidence>
<evidence type="ECO:0000256" key="8">
    <source>
        <dbReference type="ARBA" id="ARBA00022989"/>
    </source>
</evidence>
<evidence type="ECO:0000313" key="16">
    <source>
        <dbReference type="EMBL" id="KAH0864944.1"/>
    </source>
</evidence>
<reference evidence="16 17" key="1">
    <citation type="submission" date="2021-05" db="EMBL/GenBank/DDBJ databases">
        <title>Genome Assembly of Synthetic Allotetraploid Brassica napus Reveals Homoeologous Exchanges between Subgenomes.</title>
        <authorList>
            <person name="Davis J.T."/>
        </authorList>
    </citation>
    <scope>NUCLEOTIDE SEQUENCE [LARGE SCALE GENOMIC DNA]</scope>
    <source>
        <strain evidence="17">cv. Da-Ae</strain>
        <tissue evidence="16">Seedling</tissue>
    </source>
</reference>
<dbReference type="PANTHER" id="PTHR19302">
    <property type="entry name" value="GAMMA TUBULIN COMPLEX PROTEIN"/>
    <property type="match status" value="1"/>
</dbReference>
<keyword evidence="10" id="KW-0206">Cytoskeleton</keyword>
<dbReference type="InterPro" id="IPR040457">
    <property type="entry name" value="GCP_C"/>
</dbReference>
<evidence type="ECO:0000256" key="4">
    <source>
        <dbReference type="ARBA" id="ARBA00010337"/>
    </source>
</evidence>
<feature type="region of interest" description="Disordered" evidence="11">
    <location>
        <begin position="1"/>
        <end position="48"/>
    </location>
</feature>
<dbReference type="Proteomes" id="UP000824890">
    <property type="component" value="Unassembled WGS sequence"/>
</dbReference>
<feature type="compositionally biased region" description="Polar residues" evidence="11">
    <location>
        <begin position="14"/>
        <end position="44"/>
    </location>
</feature>
<evidence type="ECO:0000256" key="9">
    <source>
        <dbReference type="ARBA" id="ARBA00023136"/>
    </source>
</evidence>
<dbReference type="Pfam" id="PF17681">
    <property type="entry name" value="GCP_N_terminal"/>
    <property type="match status" value="1"/>
</dbReference>
<feature type="transmembrane region" description="Helical" evidence="12">
    <location>
        <begin position="61"/>
        <end position="82"/>
    </location>
</feature>
<feature type="domain" description="Peptidase S54 rhomboid" evidence="13">
    <location>
        <begin position="135"/>
        <end position="270"/>
    </location>
</feature>
<comment type="caution">
    <text evidence="16">The sequence shown here is derived from an EMBL/GenBank/DDBJ whole genome shotgun (WGS) entry which is preliminary data.</text>
</comment>